<gene>
    <name evidence="1" type="ORF">NCS57_00332300</name>
</gene>
<dbReference type="Proteomes" id="UP001065298">
    <property type="component" value="Chromosome 2"/>
</dbReference>
<comment type="caution">
    <text evidence="1">The sequence shown here is derived from an EMBL/GenBank/DDBJ whole genome shotgun (WGS) entry which is preliminary data.</text>
</comment>
<dbReference type="EMBL" id="CM046504">
    <property type="protein sequence ID" value="KAI8680511.1"/>
    <property type="molecule type" value="Genomic_DNA"/>
</dbReference>
<reference evidence="1" key="1">
    <citation type="submission" date="2022-06" db="EMBL/GenBank/DDBJ databases">
        <title>Fusarium solani species complex genomes reveal bases of compartmentalisation and animal pathogenesis.</title>
        <authorList>
            <person name="Tsai I.J."/>
        </authorList>
    </citation>
    <scope>NUCLEOTIDE SEQUENCE</scope>
    <source>
        <strain evidence="1">Fu6.1</strain>
    </source>
</reference>
<protein>
    <submittedName>
        <fullName evidence="1">Uncharacterized protein</fullName>
    </submittedName>
</protein>
<proteinExistence type="predicted"/>
<name>A0ACC0RAP7_9HYPO</name>
<sequence>MTDTKQNGLTHDVQNTLTNGTMMLPDGVPQKLADWMPNGTTSNWNRQSKAKTIISERSIDEPRPIKMIYIGAGVSGIVGAIEFIKRVPNLQLVIYEKNPEVGGTWFENRYPGCACDVPSHSYQLSFESWPKWKHFFAGAPEILEYWKRVADKYGVREHTRLNHKCIQATWNESRAKWTVRLQRLDIDPPVIIEDESDVLITGTGLLNEWKWPSIRGLQNFTGEILHTANWQDNFTANDKRVAVIGAGSSGIQVVPALVNKVKAMDHYVRGKTWIATQGSEDMLKARTSMQAAIEGATNFVYDQKEKDAWKKDPLAYMAYRKQLEFRLQGSHEISHRGSPRHTQARASYEKNMRDKLKSRPELLEQILPDFPPLCKRLTPGPGYLEALTAPHVSTISSPIAFIDSTGIVTKDGVRRPVDAIICATGFETAPESGFPIYGRDGIHLREKHRIRPKSYLGLGTDNFPNFFQSLGPNTFPGTGNLLIIMEHAHQYMAKILHRLAYGNVRTIEPKRRHVDNFTNYCDEYFEGTVYTTDCISWYKTPGKTPGERPRVTALWPGSSLHAIRALESVRWDDYEMESCDGNDFGWFGDGSTSGEHNVDDNIEDLTWYLNQSEFLHNPLPSTTANWR</sequence>
<evidence type="ECO:0000313" key="2">
    <source>
        <dbReference type="Proteomes" id="UP001065298"/>
    </source>
</evidence>
<keyword evidence="2" id="KW-1185">Reference proteome</keyword>
<accession>A0ACC0RAP7</accession>
<evidence type="ECO:0000313" key="1">
    <source>
        <dbReference type="EMBL" id="KAI8680511.1"/>
    </source>
</evidence>
<organism evidence="1 2">
    <name type="scientific">Fusarium keratoplasticum</name>
    <dbReference type="NCBI Taxonomy" id="1328300"/>
    <lineage>
        <taxon>Eukaryota</taxon>
        <taxon>Fungi</taxon>
        <taxon>Dikarya</taxon>
        <taxon>Ascomycota</taxon>
        <taxon>Pezizomycotina</taxon>
        <taxon>Sordariomycetes</taxon>
        <taxon>Hypocreomycetidae</taxon>
        <taxon>Hypocreales</taxon>
        <taxon>Nectriaceae</taxon>
        <taxon>Fusarium</taxon>
        <taxon>Fusarium solani species complex</taxon>
    </lineage>
</organism>